<dbReference type="EMBL" id="MDYQ01000397">
    <property type="protein sequence ID" value="PRP75289.1"/>
    <property type="molecule type" value="Genomic_DNA"/>
</dbReference>
<evidence type="ECO:0000256" key="2">
    <source>
        <dbReference type="ARBA" id="ARBA00023043"/>
    </source>
</evidence>
<evidence type="ECO:0000256" key="1">
    <source>
        <dbReference type="ARBA" id="ARBA00022737"/>
    </source>
</evidence>
<dbReference type="STRING" id="1890364.A0A2P6MUA9"/>
<dbReference type="PROSITE" id="PS50297">
    <property type="entry name" value="ANK_REP_REGION"/>
    <property type="match status" value="3"/>
</dbReference>
<dbReference type="SUPFAM" id="SSF48403">
    <property type="entry name" value="Ankyrin repeat"/>
    <property type="match status" value="2"/>
</dbReference>
<proteinExistence type="predicted"/>
<dbReference type="PANTHER" id="PTHR24201">
    <property type="entry name" value="ANK_REP_REGION DOMAIN-CONTAINING PROTEIN"/>
    <property type="match status" value="1"/>
</dbReference>
<evidence type="ECO:0000313" key="4">
    <source>
        <dbReference type="EMBL" id="PRP75289.1"/>
    </source>
</evidence>
<keyword evidence="2 3" id="KW-0040">ANK repeat</keyword>
<keyword evidence="5" id="KW-1185">Reference proteome</keyword>
<dbReference type="Proteomes" id="UP000241769">
    <property type="component" value="Unassembled WGS sequence"/>
</dbReference>
<dbReference type="SMART" id="SM00248">
    <property type="entry name" value="ANK"/>
    <property type="match status" value="6"/>
</dbReference>
<feature type="repeat" description="ANK" evidence="3">
    <location>
        <begin position="59"/>
        <end position="83"/>
    </location>
</feature>
<dbReference type="Pfam" id="PF00023">
    <property type="entry name" value="Ank"/>
    <property type="match status" value="1"/>
</dbReference>
<accession>A0A2P6MUA9</accession>
<sequence>MRGDLPMLTQLLASSETDVNQLDEESMSALHWACAYGEIRVIQLLLQDKRTDVLITNKRGGTSLHQAVVSGSSSSVRELLKDGRIRQSINFANMWKETALHIAATRGDAEIAFLLLEGGADRELEDKWGKTPQDVAQDYGETSTSKVIHDFVLGQSQPPSTITKMTLPPSKTPVQKRVLSKLLEAPLDEQAALTWIQDPNMDINGADYMRWTALHKVAAWEKPNVLRALLDHPDIRVDSLGMDGDTPLHSALSNGAIQCAHMLILDGRSPLTRANNTGVTPLMLAAALGEESLFRALYDESLVKEETREGKTAWHFARENGHEHLSSLLPAAEMVRPKTVPVKQSRKLNPKLIAIQEATKNGTKENEE</sequence>
<dbReference type="Gene3D" id="1.25.40.20">
    <property type="entry name" value="Ankyrin repeat-containing domain"/>
    <property type="match status" value="2"/>
</dbReference>
<feature type="repeat" description="ANK" evidence="3">
    <location>
        <begin position="243"/>
        <end position="275"/>
    </location>
</feature>
<comment type="caution">
    <text evidence="4">The sequence shown here is derived from an EMBL/GenBank/DDBJ whole genome shotgun (WGS) entry which is preliminary data.</text>
</comment>
<dbReference type="AlphaFoldDB" id="A0A2P6MUA9"/>
<protein>
    <submittedName>
        <fullName evidence="4">Ankyrin repeat protein</fullName>
    </submittedName>
</protein>
<dbReference type="Pfam" id="PF12796">
    <property type="entry name" value="Ank_2"/>
    <property type="match status" value="2"/>
</dbReference>
<organism evidence="4 5">
    <name type="scientific">Planoprotostelium fungivorum</name>
    <dbReference type="NCBI Taxonomy" id="1890364"/>
    <lineage>
        <taxon>Eukaryota</taxon>
        <taxon>Amoebozoa</taxon>
        <taxon>Evosea</taxon>
        <taxon>Variosea</taxon>
        <taxon>Cavosteliida</taxon>
        <taxon>Cavosteliaceae</taxon>
        <taxon>Planoprotostelium</taxon>
    </lineage>
</organism>
<feature type="repeat" description="ANK" evidence="3">
    <location>
        <begin position="95"/>
        <end position="127"/>
    </location>
</feature>
<keyword evidence="1" id="KW-0677">Repeat</keyword>
<evidence type="ECO:0000256" key="3">
    <source>
        <dbReference type="PROSITE-ProRule" id="PRU00023"/>
    </source>
</evidence>
<reference evidence="4 5" key="1">
    <citation type="journal article" date="2018" name="Genome Biol. Evol.">
        <title>Multiple Roots of Fruiting Body Formation in Amoebozoa.</title>
        <authorList>
            <person name="Hillmann F."/>
            <person name="Forbes G."/>
            <person name="Novohradska S."/>
            <person name="Ferling I."/>
            <person name="Riege K."/>
            <person name="Groth M."/>
            <person name="Westermann M."/>
            <person name="Marz M."/>
            <person name="Spaller T."/>
            <person name="Winckler T."/>
            <person name="Schaap P."/>
            <person name="Glockner G."/>
        </authorList>
    </citation>
    <scope>NUCLEOTIDE SEQUENCE [LARGE SCALE GENOMIC DNA]</scope>
    <source>
        <strain evidence="4 5">Jena</strain>
    </source>
</reference>
<dbReference type="InParanoid" id="A0A2P6MUA9"/>
<dbReference type="InterPro" id="IPR050776">
    <property type="entry name" value="Ank_Repeat/CDKN_Inhibitor"/>
</dbReference>
<dbReference type="InterPro" id="IPR036770">
    <property type="entry name" value="Ankyrin_rpt-contain_sf"/>
</dbReference>
<evidence type="ECO:0000313" key="5">
    <source>
        <dbReference type="Proteomes" id="UP000241769"/>
    </source>
</evidence>
<dbReference type="OrthoDB" id="539213at2759"/>
<dbReference type="PROSITE" id="PS50088">
    <property type="entry name" value="ANK_REPEAT"/>
    <property type="match status" value="3"/>
</dbReference>
<gene>
    <name evidence="4" type="ORF">PROFUN_15847</name>
</gene>
<dbReference type="InterPro" id="IPR002110">
    <property type="entry name" value="Ankyrin_rpt"/>
</dbReference>
<name>A0A2P6MUA9_9EUKA</name>